<keyword evidence="2" id="KW-1185">Reference proteome</keyword>
<name>A0A6B9ZH66_9BACT</name>
<dbReference type="Proteomes" id="UP000476411">
    <property type="component" value="Chromosome"/>
</dbReference>
<dbReference type="RefSeq" id="WP_162332146.1">
    <property type="nucleotide sequence ID" value="NZ_CP048113.1"/>
</dbReference>
<accession>A0A6B9ZH66</accession>
<dbReference type="EMBL" id="CP048113">
    <property type="protein sequence ID" value="QHS60455.1"/>
    <property type="molecule type" value="Genomic_DNA"/>
</dbReference>
<evidence type="ECO:0000313" key="1">
    <source>
        <dbReference type="EMBL" id="QHS60455.1"/>
    </source>
</evidence>
<evidence type="ECO:0000313" key="2">
    <source>
        <dbReference type="Proteomes" id="UP000476411"/>
    </source>
</evidence>
<proteinExistence type="predicted"/>
<sequence length="180" mass="19655">MKRILLTLIGCLAGLLSFAQGHMIYGKKHLLTVETPADWSKSAHKQLPYLIVPQASVNQETYMYVCGLDYAINPDVEKWMASNTAALQKAVAGVKATELDMKFDNIRAAGYTTGRYKVVSYEYANNRKEILLAIECEHTIVTVSYAVADGALFDKYIPAFKSLVSTLVIAGAEVAAVEGA</sequence>
<dbReference type="AlphaFoldDB" id="A0A6B9ZH66"/>
<evidence type="ECO:0008006" key="3">
    <source>
        <dbReference type="Google" id="ProtNLM"/>
    </source>
</evidence>
<gene>
    <name evidence="1" type="ORF">GWR21_12890</name>
</gene>
<protein>
    <recommendedName>
        <fullName evidence="3">PsbP C-terminal domain-containing protein</fullName>
    </recommendedName>
</protein>
<organism evidence="1 2">
    <name type="scientific">Chitinophaga agri</name>
    <dbReference type="NCBI Taxonomy" id="2703787"/>
    <lineage>
        <taxon>Bacteria</taxon>
        <taxon>Pseudomonadati</taxon>
        <taxon>Bacteroidota</taxon>
        <taxon>Chitinophagia</taxon>
        <taxon>Chitinophagales</taxon>
        <taxon>Chitinophagaceae</taxon>
        <taxon>Chitinophaga</taxon>
    </lineage>
</organism>
<dbReference type="KEGG" id="chih:GWR21_12890"/>
<reference evidence="1 2" key="1">
    <citation type="submission" date="2020-01" db="EMBL/GenBank/DDBJ databases">
        <title>Complete genome sequence of Chitinophaga sp. H33E-04 isolated from quinoa roots.</title>
        <authorList>
            <person name="Weon H.-Y."/>
            <person name="Lee S.A."/>
        </authorList>
    </citation>
    <scope>NUCLEOTIDE SEQUENCE [LARGE SCALE GENOMIC DNA]</scope>
    <source>
        <strain evidence="1 2">H33E-04</strain>
    </source>
</reference>